<comment type="caution">
    <text evidence="2">The sequence shown here is derived from an EMBL/GenBank/DDBJ whole genome shotgun (WGS) entry which is preliminary data.</text>
</comment>
<evidence type="ECO:0000256" key="1">
    <source>
        <dbReference type="SAM" id="MobiDB-lite"/>
    </source>
</evidence>
<dbReference type="InterPro" id="IPR005297">
    <property type="entry name" value="Lipoprotein_repeat"/>
</dbReference>
<dbReference type="Proteomes" id="UP001595833">
    <property type="component" value="Unassembled WGS sequence"/>
</dbReference>
<keyword evidence="3" id="KW-1185">Reference proteome</keyword>
<reference evidence="3" key="1">
    <citation type="journal article" date="2019" name="Int. J. Syst. Evol. Microbiol.">
        <title>The Global Catalogue of Microorganisms (GCM) 10K type strain sequencing project: providing services to taxonomists for standard genome sequencing and annotation.</title>
        <authorList>
            <consortium name="The Broad Institute Genomics Platform"/>
            <consortium name="The Broad Institute Genome Sequencing Center for Infectious Disease"/>
            <person name="Wu L."/>
            <person name="Ma J."/>
        </authorList>
    </citation>
    <scope>NUCLEOTIDE SEQUENCE [LARGE SCALE GENOMIC DNA]</scope>
    <source>
        <strain evidence="3">KCTC 12848</strain>
    </source>
</reference>
<dbReference type="RefSeq" id="WP_344034879.1">
    <property type="nucleotide sequence ID" value="NZ_BAAAKE010000002.1"/>
</dbReference>
<evidence type="ECO:0008006" key="4">
    <source>
        <dbReference type="Google" id="ProtNLM"/>
    </source>
</evidence>
<evidence type="ECO:0000313" key="3">
    <source>
        <dbReference type="Proteomes" id="UP001595833"/>
    </source>
</evidence>
<dbReference type="EMBL" id="JBHSJB010000003">
    <property type="protein sequence ID" value="MFC5052381.1"/>
    <property type="molecule type" value="Genomic_DNA"/>
</dbReference>
<feature type="region of interest" description="Disordered" evidence="1">
    <location>
        <begin position="55"/>
        <end position="100"/>
    </location>
</feature>
<dbReference type="Pfam" id="PF03640">
    <property type="entry name" value="Lipoprotein_15"/>
    <property type="match status" value="2"/>
</dbReference>
<organism evidence="2 3">
    <name type="scientific">Saccharothrix xinjiangensis</name>
    <dbReference type="NCBI Taxonomy" id="204798"/>
    <lineage>
        <taxon>Bacteria</taxon>
        <taxon>Bacillati</taxon>
        <taxon>Actinomycetota</taxon>
        <taxon>Actinomycetes</taxon>
        <taxon>Pseudonocardiales</taxon>
        <taxon>Pseudonocardiaceae</taxon>
        <taxon>Saccharothrix</taxon>
    </lineage>
</organism>
<protein>
    <recommendedName>
        <fullName evidence="4">Lipoprotein with Yx(FWY)xxD motif</fullName>
    </recommendedName>
</protein>
<name>A0ABV9XQI6_9PSEU</name>
<sequence>MIQRNRVAIAVAAGLVAVLALVVWTSNTTVLRGTTVAQTEQVDAGAQEYEAPLAPATSEEAAPGEGDAAGDSAGDAAGDAAGEGAGEEASAPEAQAAPAGPQITLVGKSVPRMGDVVQDGDGRTLYRFDKDTAKPAKSNCEGQCAVTWPPLLSNGGEPALRGVDPALVSTVKRADGSEQVTLDGWPLYTYAKDEAPGQWKGQGVGGTWFVVQPNGKRNVECLPPGVTAPAA</sequence>
<proteinExistence type="predicted"/>
<dbReference type="PANTHER" id="PTHR39335:SF1">
    <property type="entry name" value="BLL4220 PROTEIN"/>
    <property type="match status" value="1"/>
</dbReference>
<evidence type="ECO:0000313" key="2">
    <source>
        <dbReference type="EMBL" id="MFC5052381.1"/>
    </source>
</evidence>
<feature type="compositionally biased region" description="Low complexity" evidence="1">
    <location>
        <begin position="59"/>
        <end position="100"/>
    </location>
</feature>
<gene>
    <name evidence="2" type="ORF">ACFPFM_01295</name>
</gene>
<accession>A0ABV9XQI6</accession>
<dbReference type="PANTHER" id="PTHR39335">
    <property type="entry name" value="BLL4220 PROTEIN"/>
    <property type="match status" value="1"/>
</dbReference>